<gene>
    <name evidence="1" type="ORF">VFPBJ_07222</name>
</gene>
<reference evidence="1 2" key="1">
    <citation type="submission" date="2016-01" db="EMBL/GenBank/DDBJ databases">
        <title>Biosynthesis of antibiotic leucinostatins and their inhibition on Phytophthora in bio-control Purpureocillium lilacinum.</title>
        <authorList>
            <person name="Wang G."/>
            <person name="Liu Z."/>
            <person name="Lin R."/>
            <person name="Li E."/>
            <person name="Mao Z."/>
            <person name="Ling J."/>
            <person name="Yin W."/>
            <person name="Xie B."/>
        </authorList>
    </citation>
    <scope>NUCLEOTIDE SEQUENCE [LARGE SCALE GENOMIC DNA]</scope>
    <source>
        <strain evidence="1">PLBJ-1</strain>
    </source>
</reference>
<organism evidence="1 2">
    <name type="scientific">Purpureocillium lilacinum</name>
    <name type="common">Paecilomyces lilacinus</name>
    <dbReference type="NCBI Taxonomy" id="33203"/>
    <lineage>
        <taxon>Eukaryota</taxon>
        <taxon>Fungi</taxon>
        <taxon>Dikarya</taxon>
        <taxon>Ascomycota</taxon>
        <taxon>Pezizomycotina</taxon>
        <taxon>Sordariomycetes</taxon>
        <taxon>Hypocreomycetidae</taxon>
        <taxon>Hypocreales</taxon>
        <taxon>Ophiocordycipitaceae</taxon>
        <taxon>Purpureocillium</taxon>
    </lineage>
</organism>
<evidence type="ECO:0000313" key="2">
    <source>
        <dbReference type="Proteomes" id="UP000078240"/>
    </source>
</evidence>
<accession>A0A179GP66</accession>
<dbReference type="EMBL" id="LSBH01000005">
    <property type="protein sequence ID" value="OAQ79101.1"/>
    <property type="molecule type" value="Genomic_DNA"/>
</dbReference>
<dbReference type="Proteomes" id="UP000078240">
    <property type="component" value="Unassembled WGS sequence"/>
</dbReference>
<protein>
    <submittedName>
        <fullName evidence="1">Uncharacterized protein</fullName>
    </submittedName>
</protein>
<comment type="caution">
    <text evidence="1">The sequence shown here is derived from an EMBL/GenBank/DDBJ whole genome shotgun (WGS) entry which is preliminary data.</text>
</comment>
<proteinExistence type="predicted"/>
<sequence length="96" mass="9888">MASIACYSPRSPAARDSFNCASARAACDGLNCLLQPASPRWLQLPAAARQPAMPLVAAAGYVRRRLEWHCSTPAGLFLALVTGALSGCTGLGSGVV</sequence>
<dbReference type="AlphaFoldDB" id="A0A179GP66"/>
<name>A0A179GP66_PURLI</name>
<evidence type="ECO:0000313" key="1">
    <source>
        <dbReference type="EMBL" id="OAQ79101.1"/>
    </source>
</evidence>